<keyword evidence="9 10" id="KW-0472">Membrane</keyword>
<dbReference type="GO" id="GO:1990542">
    <property type="term" value="P:mitochondrial transmembrane transport"/>
    <property type="evidence" value="ECO:0007669"/>
    <property type="project" value="InterPro"/>
</dbReference>
<name>A0AAV5A729_9AGAM</name>
<evidence type="ECO:0000313" key="12">
    <source>
        <dbReference type="EMBL" id="GJJ08816.1"/>
    </source>
</evidence>
<dbReference type="PANTHER" id="PTHR45760">
    <property type="entry name" value="FI19922P1-RELATED"/>
    <property type="match status" value="1"/>
</dbReference>
<evidence type="ECO:0000256" key="5">
    <source>
        <dbReference type="ARBA" id="ARBA00022737"/>
    </source>
</evidence>
<dbReference type="AlphaFoldDB" id="A0AAV5A729"/>
<evidence type="ECO:0000256" key="8">
    <source>
        <dbReference type="ARBA" id="ARBA00023128"/>
    </source>
</evidence>
<dbReference type="PROSITE" id="PS50920">
    <property type="entry name" value="SOLCAR"/>
    <property type="match status" value="3"/>
</dbReference>
<protein>
    <submittedName>
        <fullName evidence="12">Uncharacterized protein</fullName>
    </submittedName>
</protein>
<dbReference type="Proteomes" id="UP001050691">
    <property type="component" value="Unassembled WGS sequence"/>
</dbReference>
<keyword evidence="8" id="KW-0496">Mitochondrion</keyword>
<evidence type="ECO:0000313" key="13">
    <source>
        <dbReference type="Proteomes" id="UP001050691"/>
    </source>
</evidence>
<keyword evidence="3 11" id="KW-0813">Transport</keyword>
<evidence type="ECO:0000256" key="4">
    <source>
        <dbReference type="ARBA" id="ARBA00022692"/>
    </source>
</evidence>
<dbReference type="Pfam" id="PF00153">
    <property type="entry name" value="Mito_carr"/>
    <property type="match status" value="3"/>
</dbReference>
<dbReference type="PANTHER" id="PTHR45760:SF2">
    <property type="entry name" value="FI19922P1-RELATED"/>
    <property type="match status" value="1"/>
</dbReference>
<dbReference type="InterPro" id="IPR023395">
    <property type="entry name" value="MCP_dom_sf"/>
</dbReference>
<accession>A0AAV5A729</accession>
<dbReference type="EMBL" id="BPWL01000003">
    <property type="protein sequence ID" value="GJJ08816.1"/>
    <property type="molecule type" value="Genomic_DNA"/>
</dbReference>
<evidence type="ECO:0000256" key="9">
    <source>
        <dbReference type="ARBA" id="ARBA00023136"/>
    </source>
</evidence>
<keyword evidence="7" id="KW-1133">Transmembrane helix</keyword>
<reference evidence="12" key="1">
    <citation type="submission" date="2021-10" db="EMBL/GenBank/DDBJ databases">
        <title>De novo Genome Assembly of Clathrus columnatus (Basidiomycota, Fungi) Using Illumina and Nanopore Sequence Data.</title>
        <authorList>
            <person name="Ogiso-Tanaka E."/>
            <person name="Itagaki H."/>
            <person name="Hosoya T."/>
            <person name="Hosaka K."/>
        </authorList>
    </citation>
    <scope>NUCLEOTIDE SEQUENCE</scope>
    <source>
        <strain evidence="12">MO-923</strain>
    </source>
</reference>
<keyword evidence="4 10" id="KW-0812">Transmembrane</keyword>
<evidence type="ECO:0000256" key="3">
    <source>
        <dbReference type="ARBA" id="ARBA00022448"/>
    </source>
</evidence>
<dbReference type="Gene3D" id="1.50.40.10">
    <property type="entry name" value="Mitochondrial carrier domain"/>
    <property type="match status" value="1"/>
</dbReference>
<organism evidence="12 13">
    <name type="scientific">Clathrus columnatus</name>
    <dbReference type="NCBI Taxonomy" id="1419009"/>
    <lineage>
        <taxon>Eukaryota</taxon>
        <taxon>Fungi</taxon>
        <taxon>Dikarya</taxon>
        <taxon>Basidiomycota</taxon>
        <taxon>Agaricomycotina</taxon>
        <taxon>Agaricomycetes</taxon>
        <taxon>Phallomycetidae</taxon>
        <taxon>Phallales</taxon>
        <taxon>Clathraceae</taxon>
        <taxon>Clathrus</taxon>
    </lineage>
</organism>
<evidence type="ECO:0000256" key="10">
    <source>
        <dbReference type="PROSITE-ProRule" id="PRU00282"/>
    </source>
</evidence>
<comment type="subcellular location">
    <subcellularLocation>
        <location evidence="1">Mitochondrion inner membrane</location>
        <topology evidence="1">Multi-pass membrane protein</topology>
    </subcellularLocation>
</comment>
<evidence type="ECO:0000256" key="11">
    <source>
        <dbReference type="RuleBase" id="RU000488"/>
    </source>
</evidence>
<dbReference type="InterPro" id="IPR045315">
    <property type="entry name" value="Mtm1-like"/>
</dbReference>
<feature type="repeat" description="Solcar" evidence="10">
    <location>
        <begin position="223"/>
        <end position="312"/>
    </location>
</feature>
<feature type="repeat" description="Solcar" evidence="10">
    <location>
        <begin position="1"/>
        <end position="118"/>
    </location>
</feature>
<proteinExistence type="inferred from homology"/>
<comment type="similarity">
    <text evidence="2 11">Belongs to the mitochondrial carrier (TC 2.A.29) family.</text>
</comment>
<dbReference type="InterPro" id="IPR018108">
    <property type="entry name" value="MCP_transmembrane"/>
</dbReference>
<sequence>MTALTMTPFDVVKTRLQTQSTGNSSFRPSSQICCTPSNAHCVRNMSSFARAAHTEEIICLWDHGQLRTERVTGFSDAFKKVFRTEGIRGLWKGVGTSLIMSVPASSTYMVTYDYLVHTVMPPLSPFPSMTPLISGVIARTLVSSAASPLELLRTNLQSTPISPDKPNTLSSVLSNIRVLVRSQGFGSLWRGLGPTLYRDVTFSGLYWALYENFKISFEEQGYHGVPFAFASGSISGTIATVFTNPFDVVKTRRQALLMSTAERSSVSVISVLTQILRTEGAAALFTGLTPRIGKIAPACGIMIGCYEGVGRLLTKKSTTDD</sequence>
<evidence type="ECO:0000256" key="6">
    <source>
        <dbReference type="ARBA" id="ARBA00022792"/>
    </source>
</evidence>
<evidence type="ECO:0000256" key="7">
    <source>
        <dbReference type="ARBA" id="ARBA00022989"/>
    </source>
</evidence>
<keyword evidence="13" id="KW-1185">Reference proteome</keyword>
<evidence type="ECO:0000256" key="2">
    <source>
        <dbReference type="ARBA" id="ARBA00006375"/>
    </source>
</evidence>
<feature type="repeat" description="Solcar" evidence="10">
    <location>
        <begin position="126"/>
        <end position="216"/>
    </location>
</feature>
<comment type="caution">
    <text evidence="12">The sequence shown here is derived from an EMBL/GenBank/DDBJ whole genome shotgun (WGS) entry which is preliminary data.</text>
</comment>
<dbReference type="SUPFAM" id="SSF103506">
    <property type="entry name" value="Mitochondrial carrier"/>
    <property type="match status" value="1"/>
</dbReference>
<evidence type="ECO:0000256" key="1">
    <source>
        <dbReference type="ARBA" id="ARBA00004448"/>
    </source>
</evidence>
<keyword evidence="6" id="KW-0999">Mitochondrion inner membrane</keyword>
<dbReference type="GO" id="GO:0005743">
    <property type="term" value="C:mitochondrial inner membrane"/>
    <property type="evidence" value="ECO:0007669"/>
    <property type="project" value="UniProtKB-SubCell"/>
</dbReference>
<keyword evidence="5" id="KW-0677">Repeat</keyword>
<gene>
    <name evidence="12" type="ORF">Clacol_003035</name>
</gene>